<proteinExistence type="predicted"/>
<protein>
    <submittedName>
        <fullName evidence="1">Uncharacterized protein</fullName>
    </submittedName>
</protein>
<evidence type="ECO:0000313" key="1">
    <source>
        <dbReference type="EMBL" id="KIJ42163.1"/>
    </source>
</evidence>
<dbReference type="Proteomes" id="UP000054279">
    <property type="component" value="Unassembled WGS sequence"/>
</dbReference>
<dbReference type="EMBL" id="KN837132">
    <property type="protein sequence ID" value="KIJ42163.1"/>
    <property type="molecule type" value="Genomic_DNA"/>
</dbReference>
<keyword evidence="2" id="KW-1185">Reference proteome</keyword>
<organism evidence="1 2">
    <name type="scientific">Sphaerobolus stellatus (strain SS14)</name>
    <dbReference type="NCBI Taxonomy" id="990650"/>
    <lineage>
        <taxon>Eukaryota</taxon>
        <taxon>Fungi</taxon>
        <taxon>Dikarya</taxon>
        <taxon>Basidiomycota</taxon>
        <taxon>Agaricomycotina</taxon>
        <taxon>Agaricomycetes</taxon>
        <taxon>Phallomycetidae</taxon>
        <taxon>Geastrales</taxon>
        <taxon>Sphaerobolaceae</taxon>
        <taxon>Sphaerobolus</taxon>
    </lineage>
</organism>
<evidence type="ECO:0000313" key="2">
    <source>
        <dbReference type="Proteomes" id="UP000054279"/>
    </source>
</evidence>
<dbReference type="AlphaFoldDB" id="A0A0C9UGH6"/>
<dbReference type="HOGENOM" id="CLU_1950192_0_0_1"/>
<accession>A0A0C9UGH6</accession>
<reference evidence="1 2" key="1">
    <citation type="submission" date="2014-06" db="EMBL/GenBank/DDBJ databases">
        <title>Evolutionary Origins and Diversification of the Mycorrhizal Mutualists.</title>
        <authorList>
            <consortium name="DOE Joint Genome Institute"/>
            <consortium name="Mycorrhizal Genomics Consortium"/>
            <person name="Kohler A."/>
            <person name="Kuo A."/>
            <person name="Nagy L.G."/>
            <person name="Floudas D."/>
            <person name="Copeland A."/>
            <person name="Barry K.W."/>
            <person name="Cichocki N."/>
            <person name="Veneault-Fourrey C."/>
            <person name="LaButti K."/>
            <person name="Lindquist E.A."/>
            <person name="Lipzen A."/>
            <person name="Lundell T."/>
            <person name="Morin E."/>
            <person name="Murat C."/>
            <person name="Riley R."/>
            <person name="Ohm R."/>
            <person name="Sun H."/>
            <person name="Tunlid A."/>
            <person name="Henrissat B."/>
            <person name="Grigoriev I.V."/>
            <person name="Hibbett D.S."/>
            <person name="Martin F."/>
        </authorList>
    </citation>
    <scope>NUCLEOTIDE SEQUENCE [LARGE SCALE GENOMIC DNA]</scope>
    <source>
        <strain evidence="1 2">SS14</strain>
    </source>
</reference>
<gene>
    <name evidence="1" type="ORF">M422DRAFT_254860</name>
</gene>
<name>A0A0C9UGH6_SPHS4</name>
<sequence length="129" mass="14148">MCCCFAWDEAAAFALTPHADFEVATRNVLLFQSATATANYRPPPPSQSLIFVPAVPIVVGRQVYNYHVIYESMLEGMEAKAEAEAIGPLWVEVLTSLQQVGWWRAVDLRNSNGWPSCDIPGETDATTSA</sequence>